<protein>
    <submittedName>
        <fullName evidence="1">Uncharacterized protein</fullName>
    </submittedName>
</protein>
<accession>A0A0E9Q7R9</accession>
<dbReference type="EMBL" id="GBXM01095656">
    <property type="protein sequence ID" value="JAH12921.1"/>
    <property type="molecule type" value="Transcribed_RNA"/>
</dbReference>
<reference evidence="1" key="1">
    <citation type="submission" date="2014-11" db="EMBL/GenBank/DDBJ databases">
        <authorList>
            <person name="Amaro Gonzalez C."/>
        </authorList>
    </citation>
    <scope>NUCLEOTIDE SEQUENCE</scope>
</reference>
<evidence type="ECO:0000313" key="1">
    <source>
        <dbReference type="EMBL" id="JAH12921.1"/>
    </source>
</evidence>
<proteinExistence type="predicted"/>
<sequence length="36" mass="3961">MVNKSSYLPSITGGAEKQTRSILFLLCCVQTLHSFS</sequence>
<reference evidence="1" key="2">
    <citation type="journal article" date="2015" name="Fish Shellfish Immunol.">
        <title>Early steps in the European eel (Anguilla anguilla)-Vibrio vulnificus interaction in the gills: Role of the RtxA13 toxin.</title>
        <authorList>
            <person name="Callol A."/>
            <person name="Pajuelo D."/>
            <person name="Ebbesson L."/>
            <person name="Teles M."/>
            <person name="MacKenzie S."/>
            <person name="Amaro C."/>
        </authorList>
    </citation>
    <scope>NUCLEOTIDE SEQUENCE</scope>
</reference>
<name>A0A0E9Q7R9_ANGAN</name>
<dbReference type="AlphaFoldDB" id="A0A0E9Q7R9"/>
<organism evidence="1">
    <name type="scientific">Anguilla anguilla</name>
    <name type="common">European freshwater eel</name>
    <name type="synonym">Muraena anguilla</name>
    <dbReference type="NCBI Taxonomy" id="7936"/>
    <lineage>
        <taxon>Eukaryota</taxon>
        <taxon>Metazoa</taxon>
        <taxon>Chordata</taxon>
        <taxon>Craniata</taxon>
        <taxon>Vertebrata</taxon>
        <taxon>Euteleostomi</taxon>
        <taxon>Actinopterygii</taxon>
        <taxon>Neopterygii</taxon>
        <taxon>Teleostei</taxon>
        <taxon>Anguilliformes</taxon>
        <taxon>Anguillidae</taxon>
        <taxon>Anguilla</taxon>
    </lineage>
</organism>